<dbReference type="RefSeq" id="WP_353439083.1">
    <property type="nucleotide sequence ID" value="NZ_CP099959.1"/>
</dbReference>
<sequence length="141" mass="16192">MILLWVMSILMYLTWAITQLEQYLVLELKTIAVYQGHLEDFQKTERVLLACEQSLLEPVSLETSQLKITYSQSPAKGTPMPCMIEASGLVEPRKGSSKNVIQNPKRLYHVRVGDRIRMESTIVVDHLAGTLTRLNWQQLYD</sequence>
<reference evidence="1" key="1">
    <citation type="submission" date="2022-06" db="EMBL/GenBank/DDBJ databases">
        <title>New Polynucleobacter species.</title>
        <authorList>
            <person name="Hahn M.W."/>
        </authorList>
    </citation>
    <scope>NUCLEOTIDE SEQUENCE</scope>
    <source>
        <strain evidence="1">UK-FUSCHL-C3</strain>
    </source>
</reference>
<accession>A0AAU8A426</accession>
<proteinExistence type="predicted"/>
<dbReference type="EMBL" id="CP099959">
    <property type="protein sequence ID" value="XCC57951.1"/>
    <property type="molecule type" value="Genomic_DNA"/>
</dbReference>
<organism evidence="1">
    <name type="scientific">Polynucleobacter sp. UK-FUSCHL-C3</name>
    <dbReference type="NCBI Taxonomy" id="2955208"/>
    <lineage>
        <taxon>Bacteria</taxon>
        <taxon>Pseudomonadati</taxon>
        <taxon>Pseudomonadota</taxon>
        <taxon>Betaproteobacteria</taxon>
        <taxon>Burkholderiales</taxon>
        <taxon>Burkholderiaceae</taxon>
        <taxon>Polynucleobacter</taxon>
    </lineage>
</organism>
<evidence type="ECO:0000313" key="1">
    <source>
        <dbReference type="EMBL" id="XCC57951.1"/>
    </source>
</evidence>
<gene>
    <name evidence="1" type="ORF">NKE59_01290</name>
</gene>
<name>A0AAU8A426_9BURK</name>
<protein>
    <submittedName>
        <fullName evidence="1">Uncharacterized protein</fullName>
    </submittedName>
</protein>
<dbReference type="AlphaFoldDB" id="A0AAU8A426"/>